<dbReference type="Gene3D" id="3.60.10.10">
    <property type="entry name" value="Endonuclease/exonuclease/phosphatase"/>
    <property type="match status" value="1"/>
</dbReference>
<name>A0A158QHU2_RODNA</name>
<dbReference type="AlphaFoldDB" id="A0A158QHU2"/>
<dbReference type="WBParaSite" id="HNAJ_0000806501-mRNA-1">
    <property type="protein sequence ID" value="HNAJ_0000806501-mRNA-1"/>
    <property type="gene ID" value="HNAJ_0000806501"/>
</dbReference>
<proteinExistence type="predicted"/>
<reference evidence="3" key="1">
    <citation type="submission" date="2016-04" db="UniProtKB">
        <authorList>
            <consortium name="WormBaseParasite"/>
        </authorList>
    </citation>
    <scope>IDENTIFICATION</scope>
</reference>
<evidence type="ECO:0000313" key="3">
    <source>
        <dbReference type="WBParaSite" id="HNAJ_0000806501-mRNA-1"/>
    </source>
</evidence>
<keyword evidence="2" id="KW-1185">Reference proteome</keyword>
<protein>
    <submittedName>
        <fullName evidence="3">Plexin_cytopl domain-containing protein</fullName>
    </submittedName>
</protein>
<dbReference type="InterPro" id="IPR036691">
    <property type="entry name" value="Endo/exonu/phosph_ase_sf"/>
</dbReference>
<organism evidence="3">
    <name type="scientific">Rodentolepis nana</name>
    <name type="common">Dwarf tapeworm</name>
    <name type="synonym">Hymenolepis nana</name>
    <dbReference type="NCBI Taxonomy" id="102285"/>
    <lineage>
        <taxon>Eukaryota</taxon>
        <taxon>Metazoa</taxon>
        <taxon>Spiralia</taxon>
        <taxon>Lophotrochozoa</taxon>
        <taxon>Platyhelminthes</taxon>
        <taxon>Cestoda</taxon>
        <taxon>Eucestoda</taxon>
        <taxon>Cyclophyllidea</taxon>
        <taxon>Hymenolepididae</taxon>
        <taxon>Rodentolepis</taxon>
    </lineage>
</organism>
<reference evidence="1 2" key="2">
    <citation type="submission" date="2018-11" db="EMBL/GenBank/DDBJ databases">
        <authorList>
            <consortium name="Pathogen Informatics"/>
        </authorList>
    </citation>
    <scope>NUCLEOTIDE SEQUENCE [LARGE SCALE GENOMIC DNA]</scope>
</reference>
<evidence type="ECO:0000313" key="2">
    <source>
        <dbReference type="Proteomes" id="UP000278807"/>
    </source>
</evidence>
<dbReference type="SUPFAM" id="SSF55797">
    <property type="entry name" value="PR-1-like"/>
    <property type="match status" value="1"/>
</dbReference>
<evidence type="ECO:0000313" key="1">
    <source>
        <dbReference type="EMBL" id="VDO03921.1"/>
    </source>
</evidence>
<dbReference type="EMBL" id="UZAE01012185">
    <property type="protein sequence ID" value="VDO03921.1"/>
    <property type="molecule type" value="Genomic_DNA"/>
</dbReference>
<gene>
    <name evidence="1" type="ORF">HNAJ_LOCUS8061</name>
</gene>
<dbReference type="Proteomes" id="UP000278807">
    <property type="component" value="Unassembled WGS sequence"/>
</dbReference>
<dbReference type="SUPFAM" id="SSF56219">
    <property type="entry name" value="DNase I-like"/>
    <property type="match status" value="1"/>
</dbReference>
<accession>A0A158QHU2</accession>
<dbReference type="InterPro" id="IPR035940">
    <property type="entry name" value="CAP_sf"/>
</dbReference>
<sequence>MTEKLRTEVEVDHNAVRSKVSPSASNMLDMGRNTYVTYDTQIVNFPNVIYKWFQTVAHYDFELNACTNSQSCHHFMNGDSQRLQILQWNAGGMSPVKKIQVQKILQTYVVDIFTIMEANISDDKLKNYQFSGYTLYNLAKYRQVASGILTGVKEGLTSHYDLIKNMGSTQTNVK</sequence>